<protein>
    <submittedName>
        <fullName evidence="2">10838_t:CDS:1</fullName>
    </submittedName>
</protein>
<feature type="compositionally biased region" description="Polar residues" evidence="1">
    <location>
        <begin position="187"/>
        <end position="212"/>
    </location>
</feature>
<dbReference type="AlphaFoldDB" id="A0A9N9G2F1"/>
<evidence type="ECO:0000313" key="2">
    <source>
        <dbReference type="EMBL" id="CAG8575040.1"/>
    </source>
</evidence>
<reference evidence="2" key="1">
    <citation type="submission" date="2021-06" db="EMBL/GenBank/DDBJ databases">
        <authorList>
            <person name="Kallberg Y."/>
            <person name="Tangrot J."/>
            <person name="Rosling A."/>
        </authorList>
    </citation>
    <scope>NUCLEOTIDE SEQUENCE</scope>
    <source>
        <strain evidence="2">FL130A</strain>
    </source>
</reference>
<dbReference type="Proteomes" id="UP000789508">
    <property type="component" value="Unassembled WGS sequence"/>
</dbReference>
<feature type="compositionally biased region" description="Basic and acidic residues" evidence="1">
    <location>
        <begin position="142"/>
        <end position="159"/>
    </location>
</feature>
<comment type="caution">
    <text evidence="2">The sequence shown here is derived from an EMBL/GenBank/DDBJ whole genome shotgun (WGS) entry which is preliminary data.</text>
</comment>
<accession>A0A9N9G2F1</accession>
<feature type="region of interest" description="Disordered" evidence="1">
    <location>
        <begin position="142"/>
        <end position="220"/>
    </location>
</feature>
<keyword evidence="3" id="KW-1185">Reference proteome</keyword>
<name>A0A9N9G2F1_9GLOM</name>
<evidence type="ECO:0000256" key="1">
    <source>
        <dbReference type="SAM" id="MobiDB-lite"/>
    </source>
</evidence>
<dbReference type="EMBL" id="CAJVPS010002726">
    <property type="protein sequence ID" value="CAG8575040.1"/>
    <property type="molecule type" value="Genomic_DNA"/>
</dbReference>
<evidence type="ECO:0000313" key="3">
    <source>
        <dbReference type="Proteomes" id="UP000789508"/>
    </source>
</evidence>
<organism evidence="2 3">
    <name type="scientific">Ambispora leptoticha</name>
    <dbReference type="NCBI Taxonomy" id="144679"/>
    <lineage>
        <taxon>Eukaryota</taxon>
        <taxon>Fungi</taxon>
        <taxon>Fungi incertae sedis</taxon>
        <taxon>Mucoromycota</taxon>
        <taxon>Glomeromycotina</taxon>
        <taxon>Glomeromycetes</taxon>
        <taxon>Archaeosporales</taxon>
        <taxon>Ambisporaceae</taxon>
        <taxon>Ambispora</taxon>
    </lineage>
</organism>
<dbReference type="OrthoDB" id="2418036at2759"/>
<sequence>MTHNAKTIEELFTSAASLRISQKRRGDDRYKGDAGYWDGGRCEYGGAHNLQEDCQTLAKFFDDITELKNAKVKLTTFNNQAEFEKNKQNLLSKVNQALGGLQMKTDDFRRETEALKTDIEKVAYSEAKELQKLNQEERKLQKEIEENERKARNETDPDKKKKHINDFIQAIKDKLENKPPRQKKQIPGSNGTDPFGSSGSKAPNPLNPFQTDPNSNPNQNFFQNKHLIIITAELKNKLGEYTKELEKKPEPRELTEAERKRIENLAEERILKRAEFLIVAVIFYFNIYLPEQQRQQLEMQIQETINKTEGNPIQQEALENQKENLDKAIN</sequence>
<gene>
    <name evidence="2" type="ORF">ALEPTO_LOCUS6993</name>
</gene>
<proteinExistence type="predicted"/>